<gene>
    <name evidence="2" type="ORF">CRENBAI_010818</name>
</gene>
<evidence type="ECO:0000313" key="3">
    <source>
        <dbReference type="Proteomes" id="UP001311232"/>
    </source>
</evidence>
<organism evidence="2 3">
    <name type="scientific">Crenichthys baileyi</name>
    <name type="common">White River springfish</name>
    <dbReference type="NCBI Taxonomy" id="28760"/>
    <lineage>
        <taxon>Eukaryota</taxon>
        <taxon>Metazoa</taxon>
        <taxon>Chordata</taxon>
        <taxon>Craniata</taxon>
        <taxon>Vertebrata</taxon>
        <taxon>Euteleostomi</taxon>
        <taxon>Actinopterygii</taxon>
        <taxon>Neopterygii</taxon>
        <taxon>Teleostei</taxon>
        <taxon>Neoteleostei</taxon>
        <taxon>Acanthomorphata</taxon>
        <taxon>Ovalentaria</taxon>
        <taxon>Atherinomorphae</taxon>
        <taxon>Cyprinodontiformes</taxon>
        <taxon>Goodeidae</taxon>
        <taxon>Crenichthys</taxon>
    </lineage>
</organism>
<comment type="caution">
    <text evidence="2">The sequence shown here is derived from an EMBL/GenBank/DDBJ whole genome shotgun (WGS) entry which is preliminary data.</text>
</comment>
<feature type="region of interest" description="Disordered" evidence="1">
    <location>
        <begin position="39"/>
        <end position="74"/>
    </location>
</feature>
<accession>A0AAV9RFR3</accession>
<name>A0AAV9RFR3_9TELE</name>
<dbReference type="EMBL" id="JAHHUM010001936">
    <property type="protein sequence ID" value="KAK5607813.1"/>
    <property type="molecule type" value="Genomic_DNA"/>
</dbReference>
<proteinExistence type="predicted"/>
<evidence type="ECO:0000256" key="1">
    <source>
        <dbReference type="SAM" id="MobiDB-lite"/>
    </source>
</evidence>
<feature type="non-terminal residue" evidence="2">
    <location>
        <position position="74"/>
    </location>
</feature>
<feature type="compositionally biased region" description="Low complexity" evidence="1">
    <location>
        <begin position="39"/>
        <end position="56"/>
    </location>
</feature>
<dbReference type="AlphaFoldDB" id="A0AAV9RFR3"/>
<sequence>MVGEVLCLACPERLSPVSEGLTGVTGAQIECAPLQSVVTSRVSTPSPGTGTPLGETPARRSRPGLCGQYTSTRR</sequence>
<keyword evidence="3" id="KW-1185">Reference proteome</keyword>
<dbReference type="Proteomes" id="UP001311232">
    <property type="component" value="Unassembled WGS sequence"/>
</dbReference>
<protein>
    <submittedName>
        <fullName evidence="2">Uncharacterized protein</fullName>
    </submittedName>
</protein>
<reference evidence="2 3" key="1">
    <citation type="submission" date="2021-06" db="EMBL/GenBank/DDBJ databases">
        <authorList>
            <person name="Palmer J.M."/>
        </authorList>
    </citation>
    <scope>NUCLEOTIDE SEQUENCE [LARGE SCALE GENOMIC DNA]</scope>
    <source>
        <strain evidence="2 3">MEX-2019</strain>
        <tissue evidence="2">Muscle</tissue>
    </source>
</reference>
<evidence type="ECO:0000313" key="2">
    <source>
        <dbReference type="EMBL" id="KAK5607813.1"/>
    </source>
</evidence>